<dbReference type="AlphaFoldDB" id="A0A5N4D081"/>
<sequence length="610" mass="66457">MSPGHPKGEFLNWSVTPACSPPESGREGSELPKEAFLFTPKGRCSSSLVLAGSFLPLSTGSLECQRSPAFFLRPWLRSPHHPVGLCKQGEVCRERGIAYWSLEHGQEIKRQRGRQNQSLMGMKSTVDHQELPMQLMEEPWRASESGEMVPSSEKVRSARAGARPSWLTLHDGSHSRCLWTFCPGERDPPSRQDLLGMQPPDWREVARGLGSNPAPTARLQPPIRYSPFLSDLARGHLPRTPMSILGPWQSLQFLGNWLWGRMGRVPENSGQGPSPDIPAPPFLLLLLQEGEALGGRGRKGKQLDIQLQPLSTGPCSSPSPLWPSQGVSGATSVAWAHLPLTCVSRNQWNGKVLWEVAFPPSAGKVKTLAKGKGRRVKPGWEGAPLPLRLPPFPPTGAGSCSPTPDPWITPQQLPDGLLLTPTQLFSPGHPPAYPQPCLNHLLYETGMSLTDPNWQHYSGTRIPNPRELSHIAQRKGGGLGGRLQLRLDIWSGGPKSPCSRLRSFGASSWRRLYLSVHVVRGGGRGAEPTTKGTQQKSPPSNPIPTSNPLLSEGPEILTRACTELRSRPLAPSPTKVTRARAHSKHVGSPGSLHVHHGAGEDRPASLNVPR</sequence>
<evidence type="ECO:0000256" key="1">
    <source>
        <dbReference type="SAM" id="MobiDB-lite"/>
    </source>
</evidence>
<comment type="caution">
    <text evidence="2">The sequence shown here is derived from an EMBL/GenBank/DDBJ whole genome shotgun (WGS) entry which is preliminary data.</text>
</comment>
<accession>A0A5N4D081</accession>
<evidence type="ECO:0000313" key="3">
    <source>
        <dbReference type="Proteomes" id="UP000299084"/>
    </source>
</evidence>
<reference evidence="2 3" key="1">
    <citation type="journal article" date="2019" name="Mol. Ecol. Resour.">
        <title>Improving Illumina assemblies with Hi-C and long reads: an example with the North African dromedary.</title>
        <authorList>
            <person name="Elbers J.P."/>
            <person name="Rogers M.F."/>
            <person name="Perelman P.L."/>
            <person name="Proskuryakova A.A."/>
            <person name="Serdyukova N.A."/>
            <person name="Johnson W.E."/>
            <person name="Horin P."/>
            <person name="Corander J."/>
            <person name="Murphy D."/>
            <person name="Burger P.A."/>
        </authorList>
    </citation>
    <scope>NUCLEOTIDE SEQUENCE [LARGE SCALE GENOMIC DNA]</scope>
    <source>
        <strain evidence="2">Drom800</strain>
        <tissue evidence="2">Blood</tissue>
    </source>
</reference>
<name>A0A5N4D081_CAMDR</name>
<gene>
    <name evidence="2" type="ORF">Cadr_000020259</name>
</gene>
<feature type="region of interest" description="Disordered" evidence="1">
    <location>
        <begin position="521"/>
        <end position="610"/>
    </location>
</feature>
<dbReference type="Proteomes" id="UP000299084">
    <property type="component" value="Unassembled WGS sequence"/>
</dbReference>
<proteinExistence type="predicted"/>
<evidence type="ECO:0000313" key="2">
    <source>
        <dbReference type="EMBL" id="KAB1264500.1"/>
    </source>
</evidence>
<dbReference type="EMBL" id="JWIN03000017">
    <property type="protein sequence ID" value="KAB1264500.1"/>
    <property type="molecule type" value="Genomic_DNA"/>
</dbReference>
<organism evidence="2 3">
    <name type="scientific">Camelus dromedarius</name>
    <name type="common">Dromedary</name>
    <name type="synonym">Arabian camel</name>
    <dbReference type="NCBI Taxonomy" id="9838"/>
    <lineage>
        <taxon>Eukaryota</taxon>
        <taxon>Metazoa</taxon>
        <taxon>Chordata</taxon>
        <taxon>Craniata</taxon>
        <taxon>Vertebrata</taxon>
        <taxon>Euteleostomi</taxon>
        <taxon>Mammalia</taxon>
        <taxon>Eutheria</taxon>
        <taxon>Laurasiatheria</taxon>
        <taxon>Artiodactyla</taxon>
        <taxon>Tylopoda</taxon>
        <taxon>Camelidae</taxon>
        <taxon>Camelus</taxon>
    </lineage>
</organism>
<protein>
    <submittedName>
        <fullName evidence="2">Uncharacterized protein</fullName>
    </submittedName>
</protein>
<keyword evidence="3" id="KW-1185">Reference proteome</keyword>